<keyword evidence="5 7" id="KW-1133">Transmembrane helix</keyword>
<organism evidence="9">
    <name type="scientific">hydrothermal vent metagenome</name>
    <dbReference type="NCBI Taxonomy" id="652676"/>
    <lineage>
        <taxon>unclassified sequences</taxon>
        <taxon>metagenomes</taxon>
        <taxon>ecological metagenomes</taxon>
    </lineage>
</organism>
<keyword evidence="4 7" id="KW-0812">Transmembrane</keyword>
<keyword evidence="3" id="KW-1003">Cell membrane</keyword>
<dbReference type="GO" id="GO:0005886">
    <property type="term" value="C:plasma membrane"/>
    <property type="evidence" value="ECO:0007669"/>
    <property type="project" value="UniProtKB-SubCell"/>
</dbReference>
<accession>A0A3B0TLF6</accession>
<evidence type="ECO:0000256" key="2">
    <source>
        <dbReference type="ARBA" id="ARBA00022448"/>
    </source>
</evidence>
<evidence type="ECO:0000256" key="3">
    <source>
        <dbReference type="ARBA" id="ARBA00022475"/>
    </source>
</evidence>
<feature type="domain" description="Tripartite ATP-independent periplasmic transporters DctQ component" evidence="8">
    <location>
        <begin position="36"/>
        <end position="161"/>
    </location>
</feature>
<dbReference type="EMBL" id="UOEO01000114">
    <property type="protein sequence ID" value="VAW19505.1"/>
    <property type="molecule type" value="Genomic_DNA"/>
</dbReference>
<dbReference type="Pfam" id="PF04290">
    <property type="entry name" value="DctQ"/>
    <property type="match status" value="1"/>
</dbReference>
<evidence type="ECO:0000313" key="9">
    <source>
        <dbReference type="EMBL" id="VAW19505.1"/>
    </source>
</evidence>
<evidence type="ECO:0000256" key="7">
    <source>
        <dbReference type="SAM" id="Phobius"/>
    </source>
</evidence>
<feature type="transmembrane region" description="Helical" evidence="7">
    <location>
        <begin position="102"/>
        <end position="124"/>
    </location>
</feature>
<evidence type="ECO:0000256" key="1">
    <source>
        <dbReference type="ARBA" id="ARBA00004651"/>
    </source>
</evidence>
<comment type="subcellular location">
    <subcellularLocation>
        <location evidence="1">Cell membrane</location>
        <topology evidence="1">Multi-pass membrane protein</topology>
    </subcellularLocation>
</comment>
<dbReference type="AlphaFoldDB" id="A0A3B0TLF6"/>
<keyword evidence="6 7" id="KW-0472">Membrane</keyword>
<proteinExistence type="predicted"/>
<gene>
    <name evidence="9" type="ORF">MNBD_ALPHA12-399</name>
</gene>
<dbReference type="InterPro" id="IPR055348">
    <property type="entry name" value="DctQ"/>
</dbReference>
<feature type="transmembrane region" description="Helical" evidence="7">
    <location>
        <begin position="21"/>
        <end position="43"/>
    </location>
</feature>
<name>A0A3B0TLF6_9ZZZZ</name>
<protein>
    <recommendedName>
        <fullName evidence="8">Tripartite ATP-independent periplasmic transporters DctQ component domain-containing protein</fullName>
    </recommendedName>
</protein>
<evidence type="ECO:0000256" key="5">
    <source>
        <dbReference type="ARBA" id="ARBA00022989"/>
    </source>
</evidence>
<sequence>MIPASPVGRIVEKTASPVETFALYVALLGGVVLIGIAVLTLISVAGRALIGFGLAPLRGQFELVQAGTAFVVTAFMPWAQLKRAHASVAVFTDFLPARANAAIDFIGDALLFALAVLLAWRQFYGVLDKLAYGETSFLLRFPLWWAYGASMIGLLAWIVVGLWCSLNSGAILFSSRTDNKLYQPKR</sequence>
<evidence type="ECO:0000256" key="4">
    <source>
        <dbReference type="ARBA" id="ARBA00022692"/>
    </source>
</evidence>
<evidence type="ECO:0000259" key="8">
    <source>
        <dbReference type="Pfam" id="PF04290"/>
    </source>
</evidence>
<keyword evidence="2" id="KW-0813">Transport</keyword>
<feature type="transmembrane region" description="Helical" evidence="7">
    <location>
        <begin position="144"/>
        <end position="166"/>
    </location>
</feature>
<feature type="transmembrane region" description="Helical" evidence="7">
    <location>
        <begin position="63"/>
        <end position="81"/>
    </location>
</feature>
<reference evidence="9" key="1">
    <citation type="submission" date="2018-06" db="EMBL/GenBank/DDBJ databases">
        <authorList>
            <person name="Zhirakovskaya E."/>
        </authorList>
    </citation>
    <scope>NUCLEOTIDE SEQUENCE</scope>
</reference>
<evidence type="ECO:0000256" key="6">
    <source>
        <dbReference type="ARBA" id="ARBA00023136"/>
    </source>
</evidence>